<dbReference type="Gene3D" id="1.20.58.630">
    <property type="match status" value="1"/>
</dbReference>
<dbReference type="InterPro" id="IPR015425">
    <property type="entry name" value="FH2_Formin"/>
</dbReference>
<dbReference type="SMART" id="SM00498">
    <property type="entry name" value="FH2"/>
    <property type="match status" value="1"/>
</dbReference>
<feature type="compositionally biased region" description="Pro residues" evidence="6">
    <location>
        <begin position="549"/>
        <end position="655"/>
    </location>
</feature>
<dbReference type="InterPro" id="IPR010465">
    <property type="entry name" value="Drf_DAD"/>
</dbReference>
<dbReference type="Pfam" id="PF06345">
    <property type="entry name" value="Drf_DAD"/>
    <property type="match status" value="1"/>
</dbReference>
<reference evidence="10" key="1">
    <citation type="submission" date="2025-08" db="UniProtKB">
        <authorList>
            <consortium name="Ensembl"/>
        </authorList>
    </citation>
    <scope>IDENTIFICATION</scope>
</reference>
<feature type="domain" description="GBD/FH3" evidence="8">
    <location>
        <begin position="60"/>
        <end position="432"/>
    </location>
</feature>
<dbReference type="InterPro" id="IPR051412">
    <property type="entry name" value="Formin_Homology_Diaphanous_sf"/>
</dbReference>
<keyword evidence="3" id="KW-0963">Cytoplasm</keyword>
<gene>
    <name evidence="10" type="primary">DIAPH2</name>
</gene>
<keyword evidence="4 5" id="KW-0175">Coiled coil</keyword>
<dbReference type="GO" id="GO:0031267">
    <property type="term" value="F:small GTPase binding"/>
    <property type="evidence" value="ECO:0007669"/>
    <property type="project" value="InterPro"/>
</dbReference>
<dbReference type="Pfam" id="PF06371">
    <property type="entry name" value="Drf_GBD"/>
    <property type="match status" value="1"/>
</dbReference>
<dbReference type="Proteomes" id="UP000472269">
    <property type="component" value="Unplaced"/>
</dbReference>
<evidence type="ECO:0000259" key="7">
    <source>
        <dbReference type="PROSITE" id="PS51231"/>
    </source>
</evidence>
<dbReference type="OMA" id="WEVKNPM"/>
<dbReference type="FunFam" id="1.10.20.40:FF:000001">
    <property type="entry name" value="Diaphanous related formin 2"/>
    <property type="match status" value="1"/>
</dbReference>
<feature type="coiled-coil region" evidence="5">
    <location>
        <begin position="479"/>
        <end position="513"/>
    </location>
</feature>
<evidence type="ECO:0000259" key="9">
    <source>
        <dbReference type="PROSITE" id="PS51444"/>
    </source>
</evidence>
<dbReference type="InterPro" id="IPR010472">
    <property type="entry name" value="FH3_dom"/>
</dbReference>
<dbReference type="PANTHER" id="PTHR45691:SF3">
    <property type="entry name" value="PROTEIN DIAPHANOUS HOMOLOG 2"/>
    <property type="match status" value="1"/>
</dbReference>
<dbReference type="Gene3D" id="1.20.58.2220">
    <property type="entry name" value="Formin, FH2 domain"/>
    <property type="match status" value="2"/>
</dbReference>
<evidence type="ECO:0000256" key="1">
    <source>
        <dbReference type="ARBA" id="ARBA00004496"/>
    </source>
</evidence>
<dbReference type="SUPFAM" id="SSF101447">
    <property type="entry name" value="Formin homology 2 domain (FH2 domain)"/>
    <property type="match status" value="1"/>
</dbReference>
<evidence type="ECO:0000256" key="5">
    <source>
        <dbReference type="SAM" id="Coils"/>
    </source>
</evidence>
<evidence type="ECO:0000256" key="6">
    <source>
        <dbReference type="SAM" id="MobiDB-lite"/>
    </source>
</evidence>
<evidence type="ECO:0000256" key="2">
    <source>
        <dbReference type="ARBA" id="ARBA00008214"/>
    </source>
</evidence>
<dbReference type="GO" id="GO:0003779">
    <property type="term" value="F:actin binding"/>
    <property type="evidence" value="ECO:0007669"/>
    <property type="project" value="InterPro"/>
</dbReference>
<dbReference type="Pfam" id="PF06367">
    <property type="entry name" value="Drf_FH3"/>
    <property type="match status" value="1"/>
</dbReference>
<reference evidence="10" key="2">
    <citation type="submission" date="2025-09" db="UniProtKB">
        <authorList>
            <consortium name="Ensembl"/>
        </authorList>
    </citation>
    <scope>IDENTIFICATION</scope>
</reference>
<dbReference type="SMART" id="SM01139">
    <property type="entry name" value="Drf_FH3"/>
    <property type="match status" value="1"/>
</dbReference>
<dbReference type="PROSITE" id="PS51232">
    <property type="entry name" value="GBD_FH3"/>
    <property type="match status" value="1"/>
</dbReference>
<dbReference type="Gene3D" id="6.10.30.30">
    <property type="match status" value="1"/>
</dbReference>
<dbReference type="FunFam" id="1.10.238.150:FF:000002">
    <property type="entry name" value="protein diaphanous homolog 2 isoform X2"/>
    <property type="match status" value="1"/>
</dbReference>
<dbReference type="InterPro" id="IPR010473">
    <property type="entry name" value="GTPase-bd"/>
</dbReference>
<protein>
    <submittedName>
        <fullName evidence="10">Diaphanous related formin 2</fullName>
    </submittedName>
</protein>
<dbReference type="SUPFAM" id="SSF48371">
    <property type="entry name" value="ARM repeat"/>
    <property type="match status" value="1"/>
</dbReference>
<dbReference type="InterPro" id="IPR014768">
    <property type="entry name" value="GBD/FH3_dom"/>
</dbReference>
<dbReference type="PROSITE" id="PS51231">
    <property type="entry name" value="DAD"/>
    <property type="match status" value="1"/>
</dbReference>
<feature type="coiled-coil region" evidence="5">
    <location>
        <begin position="937"/>
        <end position="964"/>
    </location>
</feature>
<feature type="region of interest" description="Disordered" evidence="6">
    <location>
        <begin position="541"/>
        <end position="655"/>
    </location>
</feature>
<evidence type="ECO:0000313" key="10">
    <source>
        <dbReference type="Ensembl" id="ENSACUP00000014029.1"/>
    </source>
</evidence>
<name>A0A663MQ80_ATHCN</name>
<feature type="region of interest" description="Disordered" evidence="6">
    <location>
        <begin position="1041"/>
        <end position="1117"/>
    </location>
</feature>
<comment type="similarity">
    <text evidence="2">Belongs to the formin homology family. Diaphanous subfamily.</text>
</comment>
<sequence>KKPQKAGGWGGAGCWHKRDRITSFRKSAVKKEKPLIQHPIDSQPSISEIPLAQALVDERCMNLSEKEVMDLFEKMMEDMNLNEERKAPLRDKDLTTKREMVVQYISATAKSGGLKNSKHECTLSSQEYIHELRSGISEEKLLNCLESLRVSLTSNPVSWVNNFGHEGLGLLLDALEKLLDKKQQESIDKKNQHKLIQCLKAFMNNKYGLQRILGDERSLFLLARAIDPKQPHMMTETVKILSAICIVGEENLLDKLLGAITTAAERHNRERFSQIVEGLENHEFLQLQVACMQLINALVTSPDDLDFRIHLRNEFLRCGLKKILPGLKDKDNEELDIQLKVFDENKEEDLIELSHRLNDIRSLYFFNNVCTDVNEVFHLLYNMLKDTSSENYFLSILQHFLLIRSDYYIRPQYYKIIEECVSQIVLHSSGTDPDFKCRGRMDVDFTHLIDACADKAKVEESEKKAAEFSRKFDEEFTARQEAQAELQKREEKIKELETEIKQLRTQVIKLNHSKFILNLLCTPMKRTPLFVFQGPGLTGQLTEGASLPPTLPSENIPPPPPPPLPGGVVIPPPPPLPGGAAIPPPPPLPGGAAIPPPPPLPGGAVIPPPPPLPGGAAIPPPPPLPGGAGPPPPPPLPGGAPPPPPPPFGGPPMPPGLGGVPFAPFPVIPALPHGMKEKKKYKLEVSMKRINWSKIEPQEIAENSFWVKAEEDKFEDPELFAKLALTFGTQMKAKKAVEESEEKKAVQSKKKIKELRILDGKTAQNLSIFLGSFRLPYEEIKSIILEVDEEKLSESLIQVLKNLPEQKELNALAELKDEYNDLAEPEQFGVVMSSVKMLRSRLNGILFRLMFEEHVNNIKPDIMAVTMACEELKKSESFSKLLELVLFLGNYMNSGSRNAQSLGFNISFLCKTTLTLFFPLLEYRNSLLIVIFFLVSAQTLKSNLESMNRQIQCLEKDIENFRKIQDEHDKFVEKMSISFFHSAREQYEKLSNMHNNMTKLYENLGEYFTFDPKAVSIEEFFGDLSNFRTLFLEALKENNKRREMEEKTKRAKLAKEKAEREKLERQKKKQQLIDMNKEGDETGVMDSLLEALQSGAAFRDRRKRTPRVQGKMSSKNC</sequence>
<dbReference type="GO" id="GO:0005884">
    <property type="term" value="C:actin filament"/>
    <property type="evidence" value="ECO:0007669"/>
    <property type="project" value="TreeGrafter"/>
</dbReference>
<dbReference type="InterPro" id="IPR044933">
    <property type="entry name" value="DIA_GBD_sf"/>
</dbReference>
<feature type="compositionally biased region" description="Basic and acidic residues" evidence="6">
    <location>
        <begin position="1041"/>
        <end position="1064"/>
    </location>
</feature>
<dbReference type="Gene3D" id="1.10.20.40">
    <property type="entry name" value="Formin, diaphanous GTPase-binding domain"/>
    <property type="match status" value="1"/>
</dbReference>
<evidence type="ECO:0000256" key="3">
    <source>
        <dbReference type="ARBA" id="ARBA00022490"/>
    </source>
</evidence>
<dbReference type="SMART" id="SM01140">
    <property type="entry name" value="Drf_GBD"/>
    <property type="match status" value="1"/>
</dbReference>
<proteinExistence type="inferred from homology"/>
<dbReference type="GO" id="GO:0005737">
    <property type="term" value="C:cytoplasm"/>
    <property type="evidence" value="ECO:0007669"/>
    <property type="project" value="UniProtKB-SubCell"/>
</dbReference>
<dbReference type="PANTHER" id="PTHR45691">
    <property type="entry name" value="PROTEIN DIAPHANOUS"/>
    <property type="match status" value="1"/>
</dbReference>
<dbReference type="Ensembl" id="ENSACUT00000014960.1">
    <property type="protein sequence ID" value="ENSACUP00000014029.1"/>
    <property type="gene ID" value="ENSACUG00000009249.1"/>
</dbReference>
<dbReference type="PROSITE" id="PS51444">
    <property type="entry name" value="FH2"/>
    <property type="match status" value="1"/>
</dbReference>
<dbReference type="AlphaFoldDB" id="A0A663MQ80"/>
<evidence type="ECO:0000313" key="11">
    <source>
        <dbReference type="Proteomes" id="UP000472269"/>
    </source>
</evidence>
<evidence type="ECO:0000259" key="8">
    <source>
        <dbReference type="PROSITE" id="PS51232"/>
    </source>
</evidence>
<dbReference type="Pfam" id="PF02181">
    <property type="entry name" value="FH2"/>
    <property type="match status" value="2"/>
</dbReference>
<dbReference type="InterPro" id="IPR011989">
    <property type="entry name" value="ARM-like"/>
</dbReference>
<dbReference type="InterPro" id="IPR016024">
    <property type="entry name" value="ARM-type_fold"/>
</dbReference>
<accession>A0A663MQ80</accession>
<evidence type="ECO:0000256" key="4">
    <source>
        <dbReference type="ARBA" id="ARBA00023054"/>
    </source>
</evidence>
<comment type="subcellular location">
    <subcellularLocation>
        <location evidence="1">Cytoplasm</location>
    </subcellularLocation>
</comment>
<keyword evidence="11" id="KW-1185">Reference proteome</keyword>
<dbReference type="InterPro" id="IPR014767">
    <property type="entry name" value="DAD_dom"/>
</dbReference>
<dbReference type="Gene3D" id="1.25.10.10">
    <property type="entry name" value="Leucine-rich Repeat Variant"/>
    <property type="match status" value="1"/>
</dbReference>
<feature type="domain" description="FH2" evidence="9">
    <location>
        <begin position="677"/>
        <end position="1057"/>
    </location>
</feature>
<dbReference type="GO" id="GO:0030041">
    <property type="term" value="P:actin filament polymerization"/>
    <property type="evidence" value="ECO:0007669"/>
    <property type="project" value="TreeGrafter"/>
</dbReference>
<feature type="domain" description="DAD" evidence="7">
    <location>
        <begin position="1080"/>
        <end position="1110"/>
    </location>
</feature>
<dbReference type="InterPro" id="IPR042201">
    <property type="entry name" value="FH2_Formin_sf"/>
</dbReference>
<organism evidence="10 11">
    <name type="scientific">Athene cunicularia</name>
    <name type="common">Burrowing owl</name>
    <name type="synonym">Speotyto cunicularia</name>
    <dbReference type="NCBI Taxonomy" id="194338"/>
    <lineage>
        <taxon>Eukaryota</taxon>
        <taxon>Metazoa</taxon>
        <taxon>Chordata</taxon>
        <taxon>Craniata</taxon>
        <taxon>Vertebrata</taxon>
        <taxon>Euteleostomi</taxon>
        <taxon>Archelosauria</taxon>
        <taxon>Archosauria</taxon>
        <taxon>Dinosauria</taxon>
        <taxon>Saurischia</taxon>
        <taxon>Theropoda</taxon>
        <taxon>Coelurosauria</taxon>
        <taxon>Aves</taxon>
        <taxon>Neognathae</taxon>
        <taxon>Neoaves</taxon>
        <taxon>Telluraves</taxon>
        <taxon>Strigiformes</taxon>
        <taxon>Strigidae</taxon>
        <taxon>Athene</taxon>
    </lineage>
</organism>
<dbReference type="FunFam" id="1.25.10.10:FF:000033">
    <property type="entry name" value="Diaphanous related formin 2"/>
    <property type="match status" value="1"/>
</dbReference>
<dbReference type="Gene3D" id="1.10.238.150">
    <property type="entry name" value="Formin, FH3 diaphanous domain"/>
    <property type="match status" value="1"/>
</dbReference>